<proteinExistence type="predicted"/>
<dbReference type="EMBL" id="JAQAGZ010000002">
    <property type="protein sequence ID" value="MCZ8511528.1"/>
    <property type="molecule type" value="Genomic_DNA"/>
</dbReference>
<evidence type="ECO:0000256" key="2">
    <source>
        <dbReference type="ARBA" id="ARBA00023125"/>
    </source>
</evidence>
<dbReference type="Gene3D" id="1.10.10.10">
    <property type="entry name" value="Winged helix-like DNA-binding domain superfamily/Winged helix DNA-binding domain"/>
    <property type="match status" value="1"/>
</dbReference>
<dbReference type="SUPFAM" id="SSF53822">
    <property type="entry name" value="Periplasmic binding protein-like I"/>
    <property type="match status" value="1"/>
</dbReference>
<evidence type="ECO:0000259" key="4">
    <source>
        <dbReference type="PROSITE" id="PS50949"/>
    </source>
</evidence>
<organism evidence="5 6">
    <name type="scientific">Paenibacillus gyeongsangnamensis</name>
    <dbReference type="NCBI Taxonomy" id="3388067"/>
    <lineage>
        <taxon>Bacteria</taxon>
        <taxon>Bacillati</taxon>
        <taxon>Bacillota</taxon>
        <taxon>Bacilli</taxon>
        <taxon>Bacillales</taxon>
        <taxon>Paenibacillaceae</taxon>
        <taxon>Paenibacillus</taxon>
    </lineage>
</organism>
<dbReference type="InterPro" id="IPR000524">
    <property type="entry name" value="Tscrpt_reg_HTH_GntR"/>
</dbReference>
<accession>A0ABT4Q3Y4</accession>
<dbReference type="PRINTS" id="PR00035">
    <property type="entry name" value="HTHGNTR"/>
</dbReference>
<keyword evidence="1" id="KW-0805">Transcription regulation</keyword>
<dbReference type="SMART" id="SM00345">
    <property type="entry name" value="HTH_GNTR"/>
    <property type="match status" value="1"/>
</dbReference>
<dbReference type="InterPro" id="IPR028082">
    <property type="entry name" value="Peripla_BP_I"/>
</dbReference>
<name>A0ABT4Q3Y4_9BACL</name>
<dbReference type="InterPro" id="IPR036388">
    <property type="entry name" value="WH-like_DNA-bd_sf"/>
</dbReference>
<dbReference type="PANTHER" id="PTHR30146">
    <property type="entry name" value="LACI-RELATED TRANSCRIPTIONAL REPRESSOR"/>
    <property type="match status" value="1"/>
</dbReference>
<dbReference type="CDD" id="cd07377">
    <property type="entry name" value="WHTH_GntR"/>
    <property type="match status" value="1"/>
</dbReference>
<dbReference type="Proteomes" id="UP001527882">
    <property type="component" value="Unassembled WGS sequence"/>
</dbReference>
<evidence type="ECO:0000313" key="6">
    <source>
        <dbReference type="Proteomes" id="UP001527882"/>
    </source>
</evidence>
<sequence length="385" mass="43615">MSKSVKRVPLYKQIEQYIFDQMRLHDWKAHHKLPSETELASLFDVSRLTVKNALLNLMDKGLVYRIQGKGSYISDMSGEPVLYEASPADNKEKFIALILPLAKTIRSLHLINGIEEELSKHGYHLLLCKTYNSKEKEKQVLQDVLRLNVAGIIIYPVEGVTYSEDILRLTLNPYPLVIVDRYLRGIETNCVFSANSRGAYEAISHLIQLGHTKVGFVSTESKDTSSIEDRLAGYEQALADFKLPVEHRMRRTQFQLDQVNLMISEGRIDDSVKSEIQSFIKQNPDMTAIFAVNSALGLSVIETASDMGIRVPEDLSVCFFDDYEFSTFSRIAPTCVLQQEHLVGQEAVKLILSFIENPDQERRRVEIPTKLVIRKSTAPMGVHAP</sequence>
<dbReference type="Gene3D" id="3.40.50.2300">
    <property type="match status" value="2"/>
</dbReference>
<dbReference type="Pfam" id="PF00392">
    <property type="entry name" value="GntR"/>
    <property type="match status" value="1"/>
</dbReference>
<dbReference type="Pfam" id="PF13377">
    <property type="entry name" value="Peripla_BP_3"/>
    <property type="match status" value="1"/>
</dbReference>
<keyword evidence="6" id="KW-1185">Reference proteome</keyword>
<comment type="caution">
    <text evidence="5">The sequence shown here is derived from an EMBL/GenBank/DDBJ whole genome shotgun (WGS) entry which is preliminary data.</text>
</comment>
<dbReference type="SUPFAM" id="SSF46785">
    <property type="entry name" value="Winged helix' DNA-binding domain"/>
    <property type="match status" value="1"/>
</dbReference>
<feature type="domain" description="HTH gntR-type" evidence="4">
    <location>
        <begin position="8"/>
        <end position="76"/>
    </location>
</feature>
<keyword evidence="2" id="KW-0238">DNA-binding</keyword>
<dbReference type="InterPro" id="IPR046335">
    <property type="entry name" value="LacI/GalR-like_sensor"/>
</dbReference>
<gene>
    <name evidence="5" type="ORF">O9H85_03575</name>
</gene>
<evidence type="ECO:0000256" key="3">
    <source>
        <dbReference type="ARBA" id="ARBA00023163"/>
    </source>
</evidence>
<keyword evidence="3" id="KW-0804">Transcription</keyword>
<reference evidence="5 6" key="1">
    <citation type="submission" date="2022-12" db="EMBL/GenBank/DDBJ databases">
        <title>Draft genome sequence of Paenibacillus sp. dW9.</title>
        <authorList>
            <person name="Choi E.-W."/>
            <person name="Kim D.-U."/>
        </authorList>
    </citation>
    <scope>NUCLEOTIDE SEQUENCE [LARGE SCALE GENOMIC DNA]</scope>
    <source>
        <strain evidence="6">dW9</strain>
    </source>
</reference>
<protein>
    <submittedName>
        <fullName evidence="5">GntR family transcriptional regulator</fullName>
    </submittedName>
</protein>
<evidence type="ECO:0000256" key="1">
    <source>
        <dbReference type="ARBA" id="ARBA00023015"/>
    </source>
</evidence>
<evidence type="ECO:0000313" key="5">
    <source>
        <dbReference type="EMBL" id="MCZ8511528.1"/>
    </source>
</evidence>
<dbReference type="RefSeq" id="WP_269879926.1">
    <property type="nucleotide sequence ID" value="NZ_JAQAGZ010000002.1"/>
</dbReference>
<dbReference type="CDD" id="cd06267">
    <property type="entry name" value="PBP1_LacI_sugar_binding-like"/>
    <property type="match status" value="1"/>
</dbReference>
<dbReference type="PROSITE" id="PS50949">
    <property type="entry name" value="HTH_GNTR"/>
    <property type="match status" value="1"/>
</dbReference>
<dbReference type="PANTHER" id="PTHR30146:SF109">
    <property type="entry name" value="HTH-TYPE TRANSCRIPTIONAL REGULATOR GALS"/>
    <property type="match status" value="1"/>
</dbReference>
<dbReference type="InterPro" id="IPR036390">
    <property type="entry name" value="WH_DNA-bd_sf"/>
</dbReference>